<comment type="caution">
    <text evidence="2">The sequence shown here is derived from an EMBL/GenBank/DDBJ whole genome shotgun (WGS) entry which is preliminary data.</text>
</comment>
<name>A0A0A8X4F4_MESS1</name>
<evidence type="ECO:0000256" key="1">
    <source>
        <dbReference type="SAM" id="Coils"/>
    </source>
</evidence>
<protein>
    <submittedName>
        <fullName evidence="2">Uncharacterized protein</fullName>
    </submittedName>
</protein>
<evidence type="ECO:0000313" key="3">
    <source>
        <dbReference type="Proteomes" id="UP000031014"/>
    </source>
</evidence>
<keyword evidence="1" id="KW-0175">Coiled coil</keyword>
<dbReference type="RefSeq" id="WP_041964893.1">
    <property type="nucleotide sequence ID" value="NZ_BASE01000023.1"/>
</dbReference>
<dbReference type="OrthoDB" id="2906801at2"/>
<sequence>MEQHVKMSLDEWKAEIEEILKEIDTEYEEVKNELKVYTYKFNITKQVVQSTVNPDLNRKIRELYHQPFEEKFNDLKEYIKELEEKKRVFQMFTDKIEKVTEKEDTPHFAVAQSE</sequence>
<dbReference type="Gene3D" id="1.20.1480.30">
    <property type="entry name" value="Designed four-helix bundle protein"/>
    <property type="match status" value="1"/>
</dbReference>
<organism evidence="2 3">
    <name type="scientific">Mesobacillus selenatarsenatis (strain DSM 18680 / JCM 14380 / FERM P-15431 / SF-1)</name>
    <dbReference type="NCBI Taxonomy" id="1321606"/>
    <lineage>
        <taxon>Bacteria</taxon>
        <taxon>Bacillati</taxon>
        <taxon>Bacillota</taxon>
        <taxon>Bacilli</taxon>
        <taxon>Bacillales</taxon>
        <taxon>Bacillaceae</taxon>
        <taxon>Mesobacillus</taxon>
    </lineage>
</organism>
<dbReference type="EMBL" id="BASE01000023">
    <property type="protein sequence ID" value="GAM13011.1"/>
    <property type="molecule type" value="Genomic_DNA"/>
</dbReference>
<keyword evidence="3" id="KW-1185">Reference proteome</keyword>
<gene>
    <name evidence="2" type="ORF">SAMD00020551_1146</name>
</gene>
<reference evidence="2 3" key="1">
    <citation type="submission" date="2013-06" db="EMBL/GenBank/DDBJ databases">
        <title>Whole genome shotgun sequence of Bacillus selenatarsenatis SF-1.</title>
        <authorList>
            <person name="Kuroda M."/>
            <person name="Sei K."/>
            <person name="Yamashita M."/>
            <person name="Ike M."/>
        </authorList>
    </citation>
    <scope>NUCLEOTIDE SEQUENCE [LARGE SCALE GENOMIC DNA]</scope>
    <source>
        <strain evidence="2 3">SF-1</strain>
    </source>
</reference>
<accession>A0A0A8X4F4</accession>
<feature type="coiled-coil region" evidence="1">
    <location>
        <begin position="9"/>
        <end position="40"/>
    </location>
</feature>
<proteinExistence type="predicted"/>
<dbReference type="Proteomes" id="UP000031014">
    <property type="component" value="Unassembled WGS sequence"/>
</dbReference>
<evidence type="ECO:0000313" key="2">
    <source>
        <dbReference type="EMBL" id="GAM13011.1"/>
    </source>
</evidence>
<dbReference type="AlphaFoldDB" id="A0A0A8X4F4"/>